<organism evidence="4 5">
    <name type="scientific">Anisodus acutangulus</name>
    <dbReference type="NCBI Taxonomy" id="402998"/>
    <lineage>
        <taxon>Eukaryota</taxon>
        <taxon>Viridiplantae</taxon>
        <taxon>Streptophyta</taxon>
        <taxon>Embryophyta</taxon>
        <taxon>Tracheophyta</taxon>
        <taxon>Spermatophyta</taxon>
        <taxon>Magnoliopsida</taxon>
        <taxon>eudicotyledons</taxon>
        <taxon>Gunneridae</taxon>
        <taxon>Pentapetalae</taxon>
        <taxon>asterids</taxon>
        <taxon>lamiids</taxon>
        <taxon>Solanales</taxon>
        <taxon>Solanaceae</taxon>
        <taxon>Solanoideae</taxon>
        <taxon>Hyoscyameae</taxon>
        <taxon>Anisodus</taxon>
    </lineage>
</organism>
<feature type="region of interest" description="Disordered" evidence="3">
    <location>
        <begin position="658"/>
        <end position="683"/>
    </location>
</feature>
<evidence type="ECO:0000313" key="4">
    <source>
        <dbReference type="EMBL" id="KAJ8545560.1"/>
    </source>
</evidence>
<name>A0A9Q1LZ30_9SOLA</name>
<dbReference type="Proteomes" id="UP001152561">
    <property type="component" value="Unassembled WGS sequence"/>
</dbReference>
<feature type="region of interest" description="Disordered" evidence="3">
    <location>
        <begin position="408"/>
        <end position="630"/>
    </location>
</feature>
<sequence length="923" mass="100411">MAIGACFGVPPFFSRRKHSPIFEDEDMKETKRSPIIEKKKTPPIAVSKSFKSKGSAVRNSCRVAGNFIIMTELRNKILTLRDLLDLSPCIGSASVNELLILTLKDLQQLFPTINPSISLSKIDEAPMHQALQFFFDSLISIGEMWTGNDEWMVKCKEDSFSKLDNLEHYGVLLLDDMIKLASERMFDMMDEDEDEHEDEDEDDQIRYERPSFNTFARVLSESYSSAKSSLSSTPVTPTSVLPELMSKKNTKASYSPPRLLPLRVQAVGKLNPIDVKRLSFHMFPHVAAKDSNFVVQLTSTVNEQKSDVEAKKDSEVKAKNDKEFGQDCEMTDLPDILLTSMDDESENKTGAKNNHPVSGHVTLDVLLPPTSLPESRAKQGAEPQSPLTLSLNVVDSQNPTSTLQISLVTPSGNISTPSSPPTQSHPPPLPTNQPSTFAPAEPQIPPPPVPNSSGNAEGSRLAPLLAQPSGALLPPPPPPPPMTSTKVATPQPPIKPISAPPPPPPPPMTRKEITSPPPPPPMTSGQGVAPPPPPPPPMISGNGVAPPPPPPPPMTSGNVISVPPPPPPPMGSKVTPPPPSPPMGSKAIAPAPPPPPMTSNGRMPAPPPPMPMGKGAAPPPPPGFAGARNLGPRKAATKLKRSSQMGNLYRLLKGKVEGSSLDGKSKGRKAKVGGSAPAGGKQGMADALAEMTKRSAYHQQIEEDVRVHAKTIKEIKTAIAYFQNSDMSELIKFHKTVESNLEKLTDESQVLARFEEFPTKKLEALRMAAALHTKLDSIAKTLQNWPIVPPVARLLDKAENYFNKIKGEMDTLERTKDDESKKFKGHKIHFDFGILVRIKELMVDVSSNCMELTLKERREAKQKVNEGAGPKNDSHKKGSAKQLWKAFQFAFRVYTFAGGQDDRADMLTRELASEIETHPNPET</sequence>
<feature type="compositionally biased region" description="Pro residues" evidence="3">
    <location>
        <begin position="529"/>
        <end position="538"/>
    </location>
</feature>
<evidence type="ECO:0000256" key="3">
    <source>
        <dbReference type="SAM" id="MobiDB-lite"/>
    </source>
</evidence>
<feature type="compositionally biased region" description="Low complexity" evidence="3">
    <location>
        <begin position="461"/>
        <end position="472"/>
    </location>
</feature>
<feature type="coiled-coil region" evidence="2">
    <location>
        <begin position="795"/>
        <end position="822"/>
    </location>
</feature>
<feature type="region of interest" description="Disordered" evidence="3">
    <location>
        <begin position="303"/>
        <end position="331"/>
    </location>
</feature>
<evidence type="ECO:0000256" key="1">
    <source>
        <dbReference type="ARBA" id="ARBA00023054"/>
    </source>
</evidence>
<reference evidence="5" key="1">
    <citation type="journal article" date="2023" name="Proc. Natl. Acad. Sci. U.S.A.">
        <title>Genomic and structural basis for evolution of tropane alkaloid biosynthesis.</title>
        <authorList>
            <person name="Wanga Y.-J."/>
            <person name="Taina T."/>
            <person name="Yua J.-Y."/>
            <person name="Lia J."/>
            <person name="Xua B."/>
            <person name="Chenc J."/>
            <person name="D'Auriad J.C."/>
            <person name="Huanga J.-P."/>
            <person name="Huanga S.-X."/>
        </authorList>
    </citation>
    <scope>NUCLEOTIDE SEQUENCE [LARGE SCALE GENOMIC DNA]</scope>
    <source>
        <strain evidence="5">cv. KIB-2019</strain>
    </source>
</reference>
<comment type="caution">
    <text evidence="4">The sequence shown here is derived from an EMBL/GenBank/DDBJ whole genome shotgun (WGS) entry which is preliminary data.</text>
</comment>
<dbReference type="PRINTS" id="PR01217">
    <property type="entry name" value="PRICHEXTENSN"/>
</dbReference>
<dbReference type="AlphaFoldDB" id="A0A9Q1LZ30"/>
<proteinExistence type="predicted"/>
<feature type="compositionally biased region" description="Pro residues" evidence="3">
    <location>
        <begin position="418"/>
        <end position="431"/>
    </location>
</feature>
<dbReference type="PANTHER" id="PTHR31342">
    <property type="entry name" value="PROTEIN CHUP1, CHLOROPLASTIC"/>
    <property type="match status" value="1"/>
</dbReference>
<dbReference type="EMBL" id="JAJAGQ010000013">
    <property type="protein sequence ID" value="KAJ8545560.1"/>
    <property type="molecule type" value="Genomic_DNA"/>
</dbReference>
<dbReference type="OrthoDB" id="2020598at2759"/>
<keyword evidence="5" id="KW-1185">Reference proteome</keyword>
<dbReference type="PANTHER" id="PTHR31342:SF56">
    <property type="entry name" value="HYDROXYPROLINE-RICH GLYCOPROTEIN FAMILY PROTEIN"/>
    <property type="match status" value="1"/>
</dbReference>
<feature type="compositionally biased region" description="Basic and acidic residues" evidence="3">
    <location>
        <begin position="304"/>
        <end position="325"/>
    </location>
</feature>
<feature type="compositionally biased region" description="Pro residues" evidence="3">
    <location>
        <begin position="473"/>
        <end position="482"/>
    </location>
</feature>
<evidence type="ECO:0000256" key="2">
    <source>
        <dbReference type="SAM" id="Coils"/>
    </source>
</evidence>
<feature type="compositionally biased region" description="Pro residues" evidence="3">
    <location>
        <begin position="562"/>
        <end position="582"/>
    </location>
</feature>
<feature type="compositionally biased region" description="Pro residues" evidence="3">
    <location>
        <begin position="545"/>
        <end position="554"/>
    </location>
</feature>
<keyword evidence="1 2" id="KW-0175">Coiled coil</keyword>
<feature type="compositionally biased region" description="Pro residues" evidence="3">
    <location>
        <begin position="604"/>
        <end position="623"/>
    </location>
</feature>
<protein>
    <submittedName>
        <fullName evidence="4">Uncharacterized protein</fullName>
    </submittedName>
</protein>
<dbReference type="InterPro" id="IPR040265">
    <property type="entry name" value="CHUP1/IPGA1-like"/>
</dbReference>
<accession>A0A9Q1LZ30</accession>
<evidence type="ECO:0000313" key="5">
    <source>
        <dbReference type="Proteomes" id="UP001152561"/>
    </source>
</evidence>
<feature type="compositionally biased region" description="Pro residues" evidence="3">
    <location>
        <begin position="490"/>
        <end position="508"/>
    </location>
</feature>
<gene>
    <name evidence="4" type="ORF">K7X08_018143</name>
</gene>